<organism evidence="1 2">
    <name type="scientific">[Candida] jaroonii</name>
    <dbReference type="NCBI Taxonomy" id="467808"/>
    <lineage>
        <taxon>Eukaryota</taxon>
        <taxon>Fungi</taxon>
        <taxon>Dikarya</taxon>
        <taxon>Ascomycota</taxon>
        <taxon>Saccharomycotina</taxon>
        <taxon>Pichiomycetes</taxon>
        <taxon>Debaryomycetaceae</taxon>
        <taxon>Yamadazyma</taxon>
    </lineage>
</organism>
<dbReference type="EMBL" id="CALSDN010000003">
    <property type="protein sequence ID" value="CAH6720144.1"/>
    <property type="molecule type" value="Genomic_DNA"/>
</dbReference>
<keyword evidence="2" id="KW-1185">Reference proteome</keyword>
<accession>A0ACA9Y5J1</accession>
<proteinExistence type="predicted"/>
<protein>
    <submittedName>
        <fullName evidence="1">Uncharacterized protein</fullName>
    </submittedName>
</protein>
<evidence type="ECO:0000313" key="2">
    <source>
        <dbReference type="Proteomes" id="UP001152531"/>
    </source>
</evidence>
<reference evidence="1" key="1">
    <citation type="submission" date="2022-06" db="EMBL/GenBank/DDBJ databases">
        <authorList>
            <person name="Legras J.-L."/>
            <person name="Devillers H."/>
            <person name="Grondin C."/>
        </authorList>
    </citation>
    <scope>NUCLEOTIDE SEQUENCE</scope>
    <source>
        <strain evidence="1">CLIB 1444</strain>
    </source>
</reference>
<evidence type="ECO:0000313" key="1">
    <source>
        <dbReference type="EMBL" id="CAH6720144.1"/>
    </source>
</evidence>
<sequence>MSGNSRSNIGFFKRLKPQVYSDSQSYNSEIVLISINPVGNNVVNSRTDGSLRIWRSSSDRLTEAKTIDKPHERPVESVSWNPKTEYTFATVGKDKNIKIWRAIASTPDKIITVQKNDNTPVILKLVKYSANGDLLAVVDKDSTVVIYSTKDYKKLCEIKLHEYIYSFEWFNSGDLFIVGFHDGSSHIYKYYNEEIILKKQLLGHKSSITSTVIDPRGTYIFIGSNEGVASLWSTSTLLPEKVITDVDESISCVACSRDGTYVGVCYDGDIPLKIYDSSSTEMMLEISNAKPGKQVAPSIQWFPNKTAFIYTSDDCKTMTYMIKSD</sequence>
<dbReference type="Proteomes" id="UP001152531">
    <property type="component" value="Unassembled WGS sequence"/>
</dbReference>
<gene>
    <name evidence="1" type="ORF">CLIB1444_03S05402</name>
</gene>
<comment type="caution">
    <text evidence="1">The sequence shown here is derived from an EMBL/GenBank/DDBJ whole genome shotgun (WGS) entry which is preliminary data.</text>
</comment>
<name>A0ACA9Y5J1_9ASCO</name>